<protein>
    <submittedName>
        <fullName evidence="2">Uncharacterized protein</fullName>
    </submittedName>
</protein>
<proteinExistence type="predicted"/>
<comment type="caution">
    <text evidence="2">The sequence shown here is derived from an EMBL/GenBank/DDBJ whole genome shotgun (WGS) entry which is preliminary data.</text>
</comment>
<sequence length="798" mass="88493">MDRWRSDPSFKTIVLLLGLVVLAALIVSSVWAQGIDLPDEITIETVDGEDADQVNELDLAADEPFEVTISGIEEFDERFEWIVRLNGEIVDRERAEDSTATVRFDPETLEELEEGEEYELEVALSYRGEEVSDASDIRVVSIHQPGEARDGPVDSEIFTLSMNRSGIPPEPQPTQEIIMTGEFRAQEEPHDMTLSIEMFGDVGLSEDGLPEGIDVTAVSAESDAWSVEASPTEEGIELEVHGDGGPESGEIQLTIEFDASEAYEEFEAAEQAPEGTPSGAQYRIEDEAGDTSGTISTVLWGMPLHVVVETPDGERLTPDTDRENWEEYYEARAPPYDPSIEVYVGDGKLVTTSYTLPSADGVWPLVHSEDRYLRVNVDGFADPVVPLEEIDPEAHTRYENPYVLELPEGEELEITMNDQNGEPLPDGFLELENEDGIRYDLEADEDGVVRTPLQPGTYTGTALAHTAMPEWDIELNVVEGEVTEKEFVLTAPQVVDSSVEHVGGTEPDVDSIAVNSIFYEGAMIVGLMPEDGDPVTRADVDRFGVDKDPHDIAELGVDETTELRLTIELDGFEPDTLMWAARDADWEVVETDDDRTVVEIETKATEIQKIDEMRTGFGDQDSVEWPSGDADVADEEFEAVVEVWLWDFEALFDEADYMSGTSVMTNAQIFSVPEMEDGELSIYMAAPAETVDGEEHTGYYQAFLSDELLEEWNVEDPENDLQVVWAGEEEQFHVESVDGGVYIEVDPVHYSDGAMELRSLTYEPDDTWSVFGIPWYVPVAGMGLLAIIVGAVIVLRKK</sequence>
<dbReference type="AlphaFoldDB" id="A0AAP2ZAS2"/>
<keyword evidence="1" id="KW-0472">Membrane</keyword>
<dbReference type="Proteomes" id="UP001321047">
    <property type="component" value="Unassembled WGS sequence"/>
</dbReference>
<keyword evidence="1" id="KW-0812">Transmembrane</keyword>
<accession>A0AAP2ZAS2</accession>
<evidence type="ECO:0000313" key="3">
    <source>
        <dbReference type="Proteomes" id="UP001321047"/>
    </source>
</evidence>
<reference evidence="2 3" key="1">
    <citation type="submission" date="2022-09" db="EMBL/GenBank/DDBJ databases">
        <title>Enrichment on poylsaccharides allowed isolation of novel metabolic and taxonomic groups of Haloarchaea.</title>
        <authorList>
            <person name="Sorokin D.Y."/>
            <person name="Elcheninov A.G."/>
            <person name="Khizhniak T.V."/>
            <person name="Kolganova T.V."/>
            <person name="Kublanov I.V."/>
        </authorList>
    </citation>
    <scope>NUCLEOTIDE SEQUENCE [LARGE SCALE GENOMIC DNA]</scope>
    <source>
        <strain evidence="2 3">AArc-curdl1</strain>
    </source>
</reference>
<name>A0AAP2ZAS2_9EURY</name>
<evidence type="ECO:0000256" key="1">
    <source>
        <dbReference type="SAM" id="Phobius"/>
    </source>
</evidence>
<gene>
    <name evidence="2" type="ORF">OB919_11375</name>
</gene>
<organism evidence="2 3">
    <name type="scientific">Natronosalvus hydrolyticus</name>
    <dbReference type="NCBI Taxonomy" id="2979988"/>
    <lineage>
        <taxon>Archaea</taxon>
        <taxon>Methanobacteriati</taxon>
        <taxon>Methanobacteriota</taxon>
        <taxon>Stenosarchaea group</taxon>
        <taxon>Halobacteria</taxon>
        <taxon>Halobacteriales</taxon>
        <taxon>Natrialbaceae</taxon>
        <taxon>Natronosalvus</taxon>
    </lineage>
</organism>
<dbReference type="EMBL" id="JAOPJZ010000008">
    <property type="protein sequence ID" value="MCU4752584.1"/>
    <property type="molecule type" value="Genomic_DNA"/>
</dbReference>
<keyword evidence="1" id="KW-1133">Transmembrane helix</keyword>
<dbReference type="RefSeq" id="WP_342808917.1">
    <property type="nucleotide sequence ID" value="NZ_JAOPJZ010000008.1"/>
</dbReference>
<evidence type="ECO:0000313" key="2">
    <source>
        <dbReference type="EMBL" id="MCU4752584.1"/>
    </source>
</evidence>
<keyword evidence="3" id="KW-1185">Reference proteome</keyword>
<feature type="transmembrane region" description="Helical" evidence="1">
    <location>
        <begin position="775"/>
        <end position="795"/>
    </location>
</feature>